<dbReference type="PRINTS" id="PR01005">
    <property type="entry name" value="FLGHOOKAP1"/>
</dbReference>
<dbReference type="Pfam" id="PF00460">
    <property type="entry name" value="Flg_bb_rod"/>
    <property type="match status" value="1"/>
</dbReference>
<dbReference type="PANTHER" id="PTHR30033:SF1">
    <property type="entry name" value="FLAGELLAR HOOK-ASSOCIATED PROTEIN 1"/>
    <property type="match status" value="1"/>
</dbReference>
<dbReference type="RefSeq" id="WP_127684115.1">
    <property type="nucleotide sequence ID" value="NZ_SACM01000005.1"/>
</dbReference>
<dbReference type="InterPro" id="IPR001444">
    <property type="entry name" value="Flag_bb_rod_N"/>
</dbReference>
<proteinExistence type="inferred from homology"/>
<accession>A0A3S2XRT4</accession>
<evidence type="ECO:0000256" key="1">
    <source>
        <dbReference type="ARBA" id="ARBA00004365"/>
    </source>
</evidence>
<evidence type="ECO:0000259" key="10">
    <source>
        <dbReference type="Pfam" id="PF22638"/>
    </source>
</evidence>
<feature type="domain" description="Flagellar basal body rod protein N-terminal" evidence="8">
    <location>
        <begin position="10"/>
        <end position="36"/>
    </location>
</feature>
<organism evidence="11 12">
    <name type="scientific">Inhella crocodyli</name>
    <dbReference type="NCBI Taxonomy" id="2499851"/>
    <lineage>
        <taxon>Bacteria</taxon>
        <taxon>Pseudomonadati</taxon>
        <taxon>Pseudomonadota</taxon>
        <taxon>Betaproteobacteria</taxon>
        <taxon>Burkholderiales</taxon>
        <taxon>Sphaerotilaceae</taxon>
        <taxon>Inhella</taxon>
    </lineage>
</organism>
<evidence type="ECO:0000256" key="7">
    <source>
        <dbReference type="SAM" id="SignalP"/>
    </source>
</evidence>
<sequence>MGASLLLSLGARAMNASQAAINTIGHNIANANTPGYSRQTVVLKTATPQFTGGGFQGKGVQVDTINRSYNQFLTREANGSRATAAADQSLLTNLQRLEKVLPPGESGLGQGIGQFLNAMVDVASRPADPSARQVVLSRAKEMASRFASAGAQLQDLQQGVVSELKANVVVVNQIAQQIAALNADIARLSGSDSAPNDLLDQRDQMVAELSKYIGVTTIPASDGSVGVFIGGGQVLVLGVQAQSLAVEGDPYDAQRAQVSLQQAGGTRVLDESSLSGGAIAGLVSFQNNDLQDARNYVGQLATAITMRVNEQQALGLDLGTPPGAGVDMLAVGDARVLPATTNARDAAGNYLSGVVLTRVDPGFLQASSYVLKGDPAAVGSYLLVRESDGLVRSVADGDVVDGFRINFNPAAPGPFDTYRLEPVANAAVSMRRVLDQTQGVAAASPLSAITNVANTGTASVDTIYAVDSTNFNVANFPADIVFGAVNADGSVNYTLTTQTGIFNSVWRAGQPIGNETGVAQGFALNLIGVPRPGDSLLLNPTAFPAQNNGNVKAFLALQSEAFVGQRDLGAGVIAAGATLNDAYAAAMGDIGARVQGTEFLAKASQQVAEDAESARSGEAGVNLDEEAARLLQFQQAYQASAKMLQVAQVVFDELLQSVR</sequence>
<keyword evidence="11" id="KW-0966">Cell projection</keyword>
<dbReference type="PANTHER" id="PTHR30033">
    <property type="entry name" value="FLAGELLAR HOOK-ASSOCIATED PROTEIN 1"/>
    <property type="match status" value="1"/>
</dbReference>
<comment type="caution">
    <text evidence="11">The sequence shown here is derived from an EMBL/GenBank/DDBJ whole genome shotgun (WGS) entry which is preliminary data.</text>
</comment>
<evidence type="ECO:0000256" key="2">
    <source>
        <dbReference type="ARBA" id="ARBA00004613"/>
    </source>
</evidence>
<feature type="signal peptide" evidence="7">
    <location>
        <begin position="1"/>
        <end position="19"/>
    </location>
</feature>
<keyword evidence="5" id="KW-0964">Secreted</keyword>
<dbReference type="InterPro" id="IPR053927">
    <property type="entry name" value="FlgK_helical"/>
</dbReference>
<dbReference type="GO" id="GO:0005198">
    <property type="term" value="F:structural molecule activity"/>
    <property type="evidence" value="ECO:0007669"/>
    <property type="project" value="InterPro"/>
</dbReference>
<dbReference type="NCBIfam" id="TIGR02492">
    <property type="entry name" value="flgK_ends"/>
    <property type="match status" value="1"/>
</dbReference>
<dbReference type="Pfam" id="PF22638">
    <property type="entry name" value="FlgK_D1"/>
    <property type="match status" value="1"/>
</dbReference>
<name>A0A3S2XRT4_9BURK</name>
<evidence type="ECO:0000256" key="4">
    <source>
        <dbReference type="ARBA" id="ARBA00016244"/>
    </source>
</evidence>
<dbReference type="OrthoDB" id="9802553at2"/>
<keyword evidence="6" id="KW-0975">Bacterial flagellum</keyword>
<dbReference type="InterPro" id="IPR010930">
    <property type="entry name" value="Flg_bb/hook_C_dom"/>
</dbReference>
<keyword evidence="12" id="KW-1185">Reference proteome</keyword>
<evidence type="ECO:0000256" key="3">
    <source>
        <dbReference type="ARBA" id="ARBA00009677"/>
    </source>
</evidence>
<dbReference type="GO" id="GO:0044780">
    <property type="term" value="P:bacterial-type flagellum assembly"/>
    <property type="evidence" value="ECO:0007669"/>
    <property type="project" value="InterPro"/>
</dbReference>
<dbReference type="InterPro" id="IPR002371">
    <property type="entry name" value="FlgK"/>
</dbReference>
<feature type="chain" id="PRO_5018681859" description="Flagellar hook-associated protein 1" evidence="7">
    <location>
        <begin position="20"/>
        <end position="659"/>
    </location>
</feature>
<evidence type="ECO:0000259" key="9">
    <source>
        <dbReference type="Pfam" id="PF06429"/>
    </source>
</evidence>
<dbReference type="GO" id="GO:0009424">
    <property type="term" value="C:bacterial-type flagellum hook"/>
    <property type="evidence" value="ECO:0007669"/>
    <property type="project" value="InterPro"/>
</dbReference>
<evidence type="ECO:0000256" key="6">
    <source>
        <dbReference type="ARBA" id="ARBA00023143"/>
    </source>
</evidence>
<dbReference type="GO" id="GO:0005576">
    <property type="term" value="C:extracellular region"/>
    <property type="evidence" value="ECO:0007669"/>
    <property type="project" value="UniProtKB-SubCell"/>
</dbReference>
<dbReference type="EMBL" id="SACM01000005">
    <property type="protein sequence ID" value="RVT83135.1"/>
    <property type="molecule type" value="Genomic_DNA"/>
</dbReference>
<dbReference type="Proteomes" id="UP000288587">
    <property type="component" value="Unassembled WGS sequence"/>
</dbReference>
<dbReference type="Pfam" id="PF06429">
    <property type="entry name" value="Flg_bbr_C"/>
    <property type="match status" value="1"/>
</dbReference>
<dbReference type="AlphaFoldDB" id="A0A3S2XRT4"/>
<protein>
    <recommendedName>
        <fullName evidence="4">Flagellar hook-associated protein 1</fullName>
    </recommendedName>
</protein>
<feature type="domain" description="Flagellar hook-associated protein FlgK helical" evidence="10">
    <location>
        <begin position="94"/>
        <end position="323"/>
    </location>
</feature>
<evidence type="ECO:0000256" key="5">
    <source>
        <dbReference type="ARBA" id="ARBA00022525"/>
    </source>
</evidence>
<keyword evidence="11" id="KW-0282">Flagellum</keyword>
<keyword evidence="11" id="KW-0969">Cilium</keyword>
<comment type="similarity">
    <text evidence="3">Belongs to the flagella basal body rod proteins family.</text>
</comment>
<comment type="subcellular location">
    <subcellularLocation>
        <location evidence="1">Bacterial flagellum</location>
    </subcellularLocation>
    <subcellularLocation>
        <location evidence="2">Secreted</location>
    </subcellularLocation>
</comment>
<evidence type="ECO:0000259" key="8">
    <source>
        <dbReference type="Pfam" id="PF00460"/>
    </source>
</evidence>
<keyword evidence="7" id="KW-0732">Signal</keyword>
<reference evidence="11 12" key="1">
    <citation type="submission" date="2019-01" db="EMBL/GenBank/DDBJ databases">
        <authorList>
            <person name="Chen W.-M."/>
        </authorList>
    </citation>
    <scope>NUCLEOTIDE SEQUENCE [LARGE SCALE GENOMIC DNA]</scope>
    <source>
        <strain evidence="11 12">CCP-18</strain>
    </source>
</reference>
<feature type="domain" description="Flagellar basal-body/hook protein C-terminal" evidence="9">
    <location>
        <begin position="619"/>
        <end position="656"/>
    </location>
</feature>
<gene>
    <name evidence="11" type="primary">flgK</name>
    <name evidence="11" type="ORF">EOD73_16410</name>
</gene>
<dbReference type="SUPFAM" id="SSF64518">
    <property type="entry name" value="Phase 1 flagellin"/>
    <property type="match status" value="1"/>
</dbReference>
<evidence type="ECO:0000313" key="11">
    <source>
        <dbReference type="EMBL" id="RVT83135.1"/>
    </source>
</evidence>
<evidence type="ECO:0000313" key="12">
    <source>
        <dbReference type="Proteomes" id="UP000288587"/>
    </source>
</evidence>